<protein>
    <submittedName>
        <fullName evidence="1">Uncharacterized protein</fullName>
    </submittedName>
</protein>
<proteinExistence type="predicted"/>
<organism evidence="1 2">
    <name type="scientific">Bdellovibrio bacteriovorus</name>
    <dbReference type="NCBI Taxonomy" id="959"/>
    <lineage>
        <taxon>Bacteria</taxon>
        <taxon>Pseudomonadati</taxon>
        <taxon>Bdellovibrionota</taxon>
        <taxon>Bdellovibrionia</taxon>
        <taxon>Bdellovibrionales</taxon>
        <taxon>Pseudobdellovibrionaceae</taxon>
        <taxon>Bdellovibrio</taxon>
    </lineage>
</organism>
<evidence type="ECO:0000313" key="2">
    <source>
        <dbReference type="Proteomes" id="UP000075391"/>
    </source>
</evidence>
<dbReference type="Proteomes" id="UP000075391">
    <property type="component" value="Unassembled WGS sequence"/>
</dbReference>
<gene>
    <name evidence="1" type="ORF">AZI85_10280</name>
</gene>
<accession>A0A150WEB5</accession>
<dbReference type="OrthoDB" id="9819082at2"/>
<comment type="caution">
    <text evidence="1">The sequence shown here is derived from an EMBL/GenBank/DDBJ whole genome shotgun (WGS) entry which is preliminary data.</text>
</comment>
<evidence type="ECO:0000313" key="1">
    <source>
        <dbReference type="EMBL" id="KYG61313.1"/>
    </source>
</evidence>
<name>A0A150WEB5_BDEBC</name>
<dbReference type="AlphaFoldDB" id="A0A150WEB5"/>
<dbReference type="EMBL" id="LUKF01000017">
    <property type="protein sequence ID" value="KYG61313.1"/>
    <property type="molecule type" value="Genomic_DNA"/>
</dbReference>
<reference evidence="1 2" key="1">
    <citation type="submission" date="2016-03" db="EMBL/GenBank/DDBJ databases">
        <authorList>
            <person name="Ploux O."/>
        </authorList>
    </citation>
    <scope>NUCLEOTIDE SEQUENCE [LARGE SCALE GENOMIC DNA]</scope>
    <source>
        <strain evidence="1 2">BER2</strain>
    </source>
</reference>
<dbReference type="RefSeq" id="WP_063244668.1">
    <property type="nucleotide sequence ID" value="NZ_LUKF01000017.1"/>
</dbReference>
<sequence length="366" mass="42110">MKKHVSTLLYFILGFCFVFFTGLSTTYAKPKRGEKPAPISSVNNPLEIVKPFSNLTADFYDFVLRYNGRLIPGKDLQPWLTKIQNSAEDYFNSIGVQYEIQMVKREDLEFQGSFIEKLSYPLFIISGVSEARESNGQFFEKVLSDSRLQNLKLVFDPFLPLWSGPIQGFFEPSSNSLYFSVTALSYRTGGLGDTLEHELRHVLENESLLKGSLTLAAITLMADQRTPEVYSDFLRLDEIETHLLDIEFLTEKSPQLEENVLDKGSLKRLREERNKNLEFKKETVQRLLKNSLRYLSKLRENISTIAMNCRADDLLPLRVCKTSGITGESYDRVEIRFPATPGTDLQKMKELLDWSLQRLLLYQHSL</sequence>